<keyword evidence="1" id="KW-0472">Membrane</keyword>
<dbReference type="EMBL" id="QSKC01000011">
    <property type="protein sequence ID" value="RHE31666.1"/>
    <property type="molecule type" value="Genomic_DNA"/>
</dbReference>
<comment type="caution">
    <text evidence="2">The sequence shown here is derived from an EMBL/GenBank/DDBJ whole genome shotgun (WGS) entry which is preliminary data.</text>
</comment>
<feature type="transmembrane region" description="Helical" evidence="1">
    <location>
        <begin position="400"/>
        <end position="419"/>
    </location>
</feature>
<organism evidence="2 3">
    <name type="scientific">Agathobacter rectalis</name>
    <dbReference type="NCBI Taxonomy" id="39491"/>
    <lineage>
        <taxon>Bacteria</taxon>
        <taxon>Bacillati</taxon>
        <taxon>Bacillota</taxon>
        <taxon>Clostridia</taxon>
        <taxon>Lachnospirales</taxon>
        <taxon>Lachnospiraceae</taxon>
        <taxon>Agathobacter</taxon>
    </lineage>
</organism>
<feature type="transmembrane region" description="Helical" evidence="1">
    <location>
        <begin position="167"/>
        <end position="184"/>
    </location>
</feature>
<dbReference type="RefSeq" id="WP_117997459.1">
    <property type="nucleotide sequence ID" value="NZ_QRWI01000010.1"/>
</dbReference>
<feature type="transmembrane region" description="Helical" evidence="1">
    <location>
        <begin position="361"/>
        <end position="388"/>
    </location>
</feature>
<feature type="transmembrane region" description="Helical" evidence="1">
    <location>
        <begin position="586"/>
        <end position="606"/>
    </location>
</feature>
<keyword evidence="1" id="KW-1133">Transmembrane helix</keyword>
<feature type="transmembrane region" description="Helical" evidence="1">
    <location>
        <begin position="278"/>
        <end position="299"/>
    </location>
</feature>
<dbReference type="AlphaFoldDB" id="A0A414IT19"/>
<reference evidence="2 3" key="1">
    <citation type="submission" date="2018-08" db="EMBL/GenBank/DDBJ databases">
        <title>A genome reference for cultivated species of the human gut microbiota.</title>
        <authorList>
            <person name="Zou Y."/>
            <person name="Xue W."/>
            <person name="Luo G."/>
        </authorList>
    </citation>
    <scope>NUCLEOTIDE SEQUENCE [LARGE SCALE GENOMIC DNA]</scope>
    <source>
        <strain evidence="2 3">AM29-10</strain>
    </source>
</reference>
<dbReference type="Pfam" id="PF09913">
    <property type="entry name" value="DUF2142"/>
    <property type="match status" value="1"/>
</dbReference>
<sequence>MLKKHKQKTINVAIFILAFFFAFITEYVISNFNEIKGTDYVMQIGDATQSNTKLFKEFSFNLKNKTVSSISIKYTSSENFSYTISYVYKNANKEVSDNAYASINYAATRINKVCSNLKVQIPKDVSISGIEITNKALFSVPRFIFIFGIVFILLFIILNIRYGIKMELVFVILCLVFGLTIIFAEGPELLAWDEQIHFANAWNMSYMSYSENSEASILYEELKYPKTNTLEEKIYVSQWLNSIDDCIQSESKDFYISYDKLVYLPQSIGILISRKTGLGFGAGFYVGKITNLIFYIIIFSFGIKNCNLTKYILFIIGLQPTSVFLAASYSYDPFVISLVSVGMAFLFEEFICDSKVNANRLIIGLICVVVGTLSKRIYIPLLAIVFLYNSNKFKSKKQRVVFNIIILIIISVVMSTFVAPTLGSAINGTVIAGDARGGATSVSEQLLFIINNPFEYARILFTSWGKTLLSYLFGTEINVHFAYYTVLKNVVLADIIYVILFWSTALTANSYIGKNVTNKIKIYKEFTVIMVLGVMYLIWTALYLSFTPVGLGHINGVQARYYIPLLLLIATLGFNNKIKLKKSQKCYNVIITMGIIVVWLFVLICII</sequence>
<dbReference type="InterPro" id="IPR018674">
    <property type="entry name" value="DUF2142_membrane"/>
</dbReference>
<evidence type="ECO:0000256" key="1">
    <source>
        <dbReference type="SAM" id="Phobius"/>
    </source>
</evidence>
<accession>A0A414IT19</accession>
<keyword evidence="1" id="KW-0812">Transmembrane</keyword>
<dbReference type="Proteomes" id="UP000285290">
    <property type="component" value="Unassembled WGS sequence"/>
</dbReference>
<evidence type="ECO:0000313" key="2">
    <source>
        <dbReference type="EMBL" id="RHE31666.1"/>
    </source>
</evidence>
<protein>
    <submittedName>
        <fullName evidence="2">DUF2142 domain-containing protein</fullName>
    </submittedName>
</protein>
<name>A0A414IT19_9FIRM</name>
<feature type="transmembrane region" description="Helical" evidence="1">
    <location>
        <begin position="481"/>
        <end position="505"/>
    </location>
</feature>
<evidence type="ECO:0000313" key="3">
    <source>
        <dbReference type="Proteomes" id="UP000285290"/>
    </source>
</evidence>
<feature type="transmembrane region" description="Helical" evidence="1">
    <location>
        <begin position="526"/>
        <end position="546"/>
    </location>
</feature>
<proteinExistence type="predicted"/>
<feature type="transmembrane region" description="Helical" evidence="1">
    <location>
        <begin position="143"/>
        <end position="160"/>
    </location>
</feature>
<gene>
    <name evidence="2" type="ORF">DW753_09715</name>
</gene>
<feature type="transmembrane region" description="Helical" evidence="1">
    <location>
        <begin position="558"/>
        <end position="574"/>
    </location>
</feature>
<feature type="transmembrane region" description="Helical" evidence="1">
    <location>
        <begin position="12"/>
        <end position="29"/>
    </location>
</feature>